<evidence type="ECO:0000313" key="11">
    <source>
        <dbReference type="EMBL" id="CAG9817042.1"/>
    </source>
</evidence>
<accession>A0A9N9SCN2</accession>
<gene>
    <name evidence="11" type="ORF">PHAECO_LOCUS5021</name>
</gene>
<sequence>MRQFWTLTDDHSGEMESDVIEGYRTIKNTCRLLMMMHCSNAAGFLVAAMISSDNILPIECYRPEWIGYSFLLLYQEGVALLTILIPVMAMDFFFMATLRLTEIQFRLLNREIKNMFKITEDVPKELFSIIVEDKLKRCVERHNFLLSYVQLINETFSSSLLIFRTIIIMSMCVEMYILSTE</sequence>
<evidence type="ECO:0000256" key="10">
    <source>
        <dbReference type="SAM" id="Phobius"/>
    </source>
</evidence>
<reference evidence="11" key="1">
    <citation type="submission" date="2022-01" db="EMBL/GenBank/DDBJ databases">
        <authorList>
            <person name="King R."/>
        </authorList>
    </citation>
    <scope>NUCLEOTIDE SEQUENCE</scope>
</reference>
<protein>
    <submittedName>
        <fullName evidence="11">Uncharacterized protein</fullName>
    </submittedName>
</protein>
<dbReference type="AlphaFoldDB" id="A0A9N9SCN2"/>
<evidence type="ECO:0000256" key="2">
    <source>
        <dbReference type="ARBA" id="ARBA00022475"/>
    </source>
</evidence>
<keyword evidence="5" id="KW-0552">Olfaction</keyword>
<dbReference type="PANTHER" id="PTHR21137">
    <property type="entry name" value="ODORANT RECEPTOR"/>
    <property type="match status" value="1"/>
</dbReference>
<dbReference type="InterPro" id="IPR004117">
    <property type="entry name" value="7tm6_olfct_rcpt"/>
</dbReference>
<dbReference type="Proteomes" id="UP001153737">
    <property type="component" value="Chromosome 15"/>
</dbReference>
<keyword evidence="8" id="KW-0675">Receptor</keyword>
<keyword evidence="2" id="KW-1003">Cell membrane</keyword>
<evidence type="ECO:0000256" key="7">
    <source>
        <dbReference type="ARBA" id="ARBA00023136"/>
    </source>
</evidence>
<dbReference type="EMBL" id="OU896721">
    <property type="protein sequence ID" value="CAG9817042.1"/>
    <property type="molecule type" value="Genomic_DNA"/>
</dbReference>
<evidence type="ECO:0000256" key="3">
    <source>
        <dbReference type="ARBA" id="ARBA00022606"/>
    </source>
</evidence>
<dbReference type="GO" id="GO:0004984">
    <property type="term" value="F:olfactory receptor activity"/>
    <property type="evidence" value="ECO:0007669"/>
    <property type="project" value="InterPro"/>
</dbReference>
<dbReference type="GO" id="GO:0007165">
    <property type="term" value="P:signal transduction"/>
    <property type="evidence" value="ECO:0007669"/>
    <property type="project" value="UniProtKB-KW"/>
</dbReference>
<evidence type="ECO:0000256" key="4">
    <source>
        <dbReference type="ARBA" id="ARBA00022692"/>
    </source>
</evidence>
<evidence type="ECO:0000256" key="8">
    <source>
        <dbReference type="ARBA" id="ARBA00023170"/>
    </source>
</evidence>
<feature type="transmembrane region" description="Helical" evidence="10">
    <location>
        <begin position="161"/>
        <end position="179"/>
    </location>
</feature>
<organism evidence="11 12">
    <name type="scientific">Phaedon cochleariae</name>
    <name type="common">Mustard beetle</name>
    <dbReference type="NCBI Taxonomy" id="80249"/>
    <lineage>
        <taxon>Eukaryota</taxon>
        <taxon>Metazoa</taxon>
        <taxon>Ecdysozoa</taxon>
        <taxon>Arthropoda</taxon>
        <taxon>Hexapoda</taxon>
        <taxon>Insecta</taxon>
        <taxon>Pterygota</taxon>
        <taxon>Neoptera</taxon>
        <taxon>Endopterygota</taxon>
        <taxon>Coleoptera</taxon>
        <taxon>Polyphaga</taxon>
        <taxon>Cucujiformia</taxon>
        <taxon>Chrysomeloidea</taxon>
        <taxon>Chrysomelidae</taxon>
        <taxon>Chrysomelinae</taxon>
        <taxon>Chrysomelini</taxon>
        <taxon>Phaedon</taxon>
    </lineage>
</organism>
<evidence type="ECO:0000256" key="1">
    <source>
        <dbReference type="ARBA" id="ARBA00004651"/>
    </source>
</evidence>
<name>A0A9N9SCN2_PHACE</name>
<keyword evidence="6 10" id="KW-1133">Transmembrane helix</keyword>
<proteinExistence type="predicted"/>
<evidence type="ECO:0000256" key="6">
    <source>
        <dbReference type="ARBA" id="ARBA00022989"/>
    </source>
</evidence>
<dbReference type="PANTHER" id="PTHR21137:SF35">
    <property type="entry name" value="ODORANT RECEPTOR 19A-RELATED"/>
    <property type="match status" value="1"/>
</dbReference>
<feature type="transmembrane region" description="Helical" evidence="10">
    <location>
        <begin position="72"/>
        <end position="96"/>
    </location>
</feature>
<keyword evidence="4 10" id="KW-0812">Transmembrane</keyword>
<comment type="subcellular location">
    <subcellularLocation>
        <location evidence="1">Cell membrane</location>
        <topology evidence="1">Multi-pass membrane protein</topology>
    </subcellularLocation>
</comment>
<evidence type="ECO:0000256" key="5">
    <source>
        <dbReference type="ARBA" id="ARBA00022725"/>
    </source>
</evidence>
<evidence type="ECO:0000313" key="12">
    <source>
        <dbReference type="Proteomes" id="UP001153737"/>
    </source>
</evidence>
<reference evidence="11" key="2">
    <citation type="submission" date="2022-10" db="EMBL/GenBank/DDBJ databases">
        <authorList>
            <consortium name="ENA_rothamsted_submissions"/>
            <consortium name="culmorum"/>
            <person name="King R."/>
        </authorList>
    </citation>
    <scope>NUCLEOTIDE SEQUENCE</scope>
</reference>
<keyword evidence="7 10" id="KW-0472">Membrane</keyword>
<dbReference type="GO" id="GO:0005886">
    <property type="term" value="C:plasma membrane"/>
    <property type="evidence" value="ECO:0007669"/>
    <property type="project" value="UniProtKB-SubCell"/>
</dbReference>
<keyword evidence="9" id="KW-0807">Transducer</keyword>
<dbReference type="Pfam" id="PF02949">
    <property type="entry name" value="7tm_6"/>
    <property type="match status" value="1"/>
</dbReference>
<dbReference type="GO" id="GO:0005549">
    <property type="term" value="F:odorant binding"/>
    <property type="evidence" value="ECO:0007669"/>
    <property type="project" value="InterPro"/>
</dbReference>
<keyword evidence="3" id="KW-0716">Sensory transduction</keyword>
<evidence type="ECO:0000256" key="9">
    <source>
        <dbReference type="ARBA" id="ARBA00023224"/>
    </source>
</evidence>
<feature type="transmembrane region" description="Helical" evidence="10">
    <location>
        <begin position="32"/>
        <end position="52"/>
    </location>
</feature>
<dbReference type="OrthoDB" id="6784258at2759"/>
<keyword evidence="12" id="KW-1185">Reference proteome</keyword>